<dbReference type="RefSeq" id="WP_015332685.1">
    <property type="nucleotide sequence ID" value="NC_020054.1"/>
</dbReference>
<accession>I0KBT3</accession>
<name>I0KBT3_9BACT</name>
<keyword evidence="3" id="KW-1185">Reference proteome</keyword>
<dbReference type="STRING" id="1166018.FAES_3579"/>
<dbReference type="InterPro" id="IPR039422">
    <property type="entry name" value="MarR/SlyA-like"/>
</dbReference>
<dbReference type="SUPFAM" id="SSF46785">
    <property type="entry name" value="Winged helix' DNA-binding domain"/>
    <property type="match status" value="1"/>
</dbReference>
<dbReference type="InterPro" id="IPR036388">
    <property type="entry name" value="WH-like_DNA-bd_sf"/>
</dbReference>
<dbReference type="Pfam" id="PF12802">
    <property type="entry name" value="MarR_2"/>
    <property type="match status" value="1"/>
</dbReference>
<sequence>MDPVSTLPAPATTPSSRFGACLLFASNALARAVTAIGDGEFAKMGLSYSHAYLLNEVATYPGQTPTSLSETLFLSPSTITRLVEKLELKGLVRRQTEGKNTLVFATPKGDELAPTVAEAWQQNWTKFADRLGETEAINLTQLIFAAAEKLGEHPDE</sequence>
<dbReference type="PANTHER" id="PTHR33164">
    <property type="entry name" value="TRANSCRIPTIONAL REGULATOR, MARR FAMILY"/>
    <property type="match status" value="1"/>
</dbReference>
<gene>
    <name evidence="2" type="ORF">FAES_3579</name>
</gene>
<dbReference type="SMART" id="SM00347">
    <property type="entry name" value="HTH_MARR"/>
    <property type="match status" value="1"/>
</dbReference>
<proteinExistence type="predicted"/>
<evidence type="ECO:0000259" key="1">
    <source>
        <dbReference type="PROSITE" id="PS50995"/>
    </source>
</evidence>
<evidence type="ECO:0000313" key="3">
    <source>
        <dbReference type="Proteomes" id="UP000011058"/>
    </source>
</evidence>
<dbReference type="Proteomes" id="UP000011058">
    <property type="component" value="Chromosome"/>
</dbReference>
<dbReference type="InterPro" id="IPR000835">
    <property type="entry name" value="HTH_MarR-typ"/>
</dbReference>
<evidence type="ECO:0000313" key="2">
    <source>
        <dbReference type="EMBL" id="CCH01586.1"/>
    </source>
</evidence>
<dbReference type="HOGENOM" id="CLU_083287_24_0_10"/>
<dbReference type="PROSITE" id="PS50995">
    <property type="entry name" value="HTH_MARR_2"/>
    <property type="match status" value="1"/>
</dbReference>
<organism evidence="2 3">
    <name type="scientific">Fibrella aestuarina BUZ 2</name>
    <dbReference type="NCBI Taxonomy" id="1166018"/>
    <lineage>
        <taxon>Bacteria</taxon>
        <taxon>Pseudomonadati</taxon>
        <taxon>Bacteroidota</taxon>
        <taxon>Cytophagia</taxon>
        <taxon>Cytophagales</taxon>
        <taxon>Spirosomataceae</taxon>
        <taxon>Fibrella</taxon>
    </lineage>
</organism>
<dbReference type="PANTHER" id="PTHR33164:SF43">
    <property type="entry name" value="HTH-TYPE TRANSCRIPTIONAL REPRESSOR YETL"/>
    <property type="match status" value="1"/>
</dbReference>
<protein>
    <submittedName>
        <fullName evidence="2">MarR family transcriptional regulator</fullName>
    </submittedName>
</protein>
<dbReference type="KEGG" id="fae:FAES_3579"/>
<dbReference type="Gene3D" id="1.10.10.10">
    <property type="entry name" value="Winged helix-like DNA-binding domain superfamily/Winged helix DNA-binding domain"/>
    <property type="match status" value="1"/>
</dbReference>
<dbReference type="AlphaFoldDB" id="I0KBT3"/>
<dbReference type="InterPro" id="IPR036390">
    <property type="entry name" value="WH_DNA-bd_sf"/>
</dbReference>
<feature type="domain" description="HTH marR-type" evidence="1">
    <location>
        <begin position="15"/>
        <end position="148"/>
    </location>
</feature>
<reference evidence="2 3" key="1">
    <citation type="journal article" date="2012" name="J. Bacteriol.">
        <title>Genome Sequence of Fibrella aestuarina BUZ 2T, a Filamentous Marine Bacterium.</title>
        <authorList>
            <person name="Filippini M."/>
            <person name="Qi W."/>
            <person name="Blom J."/>
            <person name="Goesmann A."/>
            <person name="Smits T.H."/>
            <person name="Bagheri H.C."/>
        </authorList>
    </citation>
    <scope>NUCLEOTIDE SEQUENCE [LARGE SCALE GENOMIC DNA]</scope>
    <source>
        <strain evidence="3">BUZ 2T</strain>
    </source>
</reference>
<dbReference type="GO" id="GO:0003700">
    <property type="term" value="F:DNA-binding transcription factor activity"/>
    <property type="evidence" value="ECO:0007669"/>
    <property type="project" value="InterPro"/>
</dbReference>
<dbReference type="GO" id="GO:0006950">
    <property type="term" value="P:response to stress"/>
    <property type="evidence" value="ECO:0007669"/>
    <property type="project" value="TreeGrafter"/>
</dbReference>
<dbReference type="OrthoDB" id="1551170at2"/>
<dbReference type="eggNOG" id="COG1846">
    <property type="taxonomic scope" value="Bacteria"/>
</dbReference>
<dbReference type="EMBL" id="HE796683">
    <property type="protein sequence ID" value="CCH01586.1"/>
    <property type="molecule type" value="Genomic_DNA"/>
</dbReference>